<dbReference type="AlphaFoldDB" id="A0A8J4ELR7"/>
<evidence type="ECO:0000313" key="4">
    <source>
        <dbReference type="Proteomes" id="UP000614996"/>
    </source>
</evidence>
<dbReference type="EMBL" id="BOPO01000064">
    <property type="protein sequence ID" value="GIL28450.1"/>
    <property type="molecule type" value="Genomic_DNA"/>
</dbReference>
<keyword evidence="4" id="KW-1185">Reference proteome</keyword>
<feature type="chain" id="PRO_5035217620" evidence="2">
    <location>
        <begin position="47"/>
        <end position="742"/>
    </location>
</feature>
<sequence length="742" mass="74893">MTPAGMLPGRRPRSVGVAPVRLTVAIAATLAATVPAAAVGAGPASAAPTPTATREPAPTAGPARAGSAAASTAAGTIVQLPTGERIRVRRTGGLSRVSRLPGDHTPLSVVTAGGHVYAVPPEATPYLGRGLDLSLFDVAALARRGAAALPVTLSFTGTRRAVPGVHADSATRGELRSPATFGAALRAAIRRDPAGARAAGTPVPGLRRMTLSDVAGAVAEPHFPMHTLTVRLTPPAGSTVLGMAVLVTDADDSRAFSRYVPIGPNADAKISVPAGHYLMVGDVVTANASGGFGAEYVPIAADYAVTGDGQTAALDADDATATAGFTTPDASTLVSVGMDVVTTDGTHEAPPGIAYSYAEEGQVRVQPTPRPAHGVLELDAYEHRTGAGGDDYHLTAEWLRGVPADLHRAPARDEFATVVDTVPADGSAGGVSYGRGPVYPDLRGAEEIDPPVAATRHVDHLYGPADVRWVASVYRTADATTGTGDGMDSVPVRYRAGRRYPVRWFAPALGSGFAAGSPFPRPYAVACRTADQLSLSLAEELDADPDHSGSVSPGDTTGYEHLTVTADGVPVADVADTGSVTATVPAPAHRYRIEQTVRRAALGFTTASTVRSTYTVASAAGAGGPLPAGWSCDAAGADPTVLPLLTLTARLPGTVATGGATAVVTVGHVSGVAAVPATGLTAATSVDGASYRSAPVTALGHGRYRVTLPPAASGTAVSLRLATADAAGSTLTRTVTDAYRVG</sequence>
<name>A0A8J4ELR7_9ACTN</name>
<organism evidence="3 4">
    <name type="scientific">Actinocatenispora comari</name>
    <dbReference type="NCBI Taxonomy" id="2807577"/>
    <lineage>
        <taxon>Bacteria</taxon>
        <taxon>Bacillati</taxon>
        <taxon>Actinomycetota</taxon>
        <taxon>Actinomycetes</taxon>
        <taxon>Micromonosporales</taxon>
        <taxon>Micromonosporaceae</taxon>
        <taxon>Actinocatenispora</taxon>
    </lineage>
</organism>
<evidence type="ECO:0000313" key="3">
    <source>
        <dbReference type="EMBL" id="GIL28450.1"/>
    </source>
</evidence>
<reference evidence="4" key="1">
    <citation type="journal article" date="2021" name="Int. J. Syst. Evol. Microbiol.">
        <title>Actinocatenispora comari sp. nov., an endophytic actinomycete isolated from aerial parts of Comarum salesowianum.</title>
        <authorList>
            <person name="Oyunbileg N."/>
            <person name="Iizaka Y."/>
            <person name="Hamada M."/>
            <person name="Davaapurev B.O."/>
            <person name="Fukumoto A."/>
            <person name="Tsetseg B."/>
            <person name="Kato F."/>
            <person name="Tamura T."/>
            <person name="Batkhuu J."/>
            <person name="Anzai Y."/>
        </authorList>
    </citation>
    <scope>NUCLEOTIDE SEQUENCE [LARGE SCALE GENOMIC DNA]</scope>
    <source>
        <strain evidence="4">NUM-2625</strain>
    </source>
</reference>
<comment type="caution">
    <text evidence="3">The sequence shown here is derived from an EMBL/GenBank/DDBJ whole genome shotgun (WGS) entry which is preliminary data.</text>
</comment>
<proteinExistence type="predicted"/>
<feature type="signal peptide" evidence="2">
    <location>
        <begin position="1"/>
        <end position="46"/>
    </location>
</feature>
<feature type="region of interest" description="Disordered" evidence="1">
    <location>
        <begin position="40"/>
        <end position="76"/>
    </location>
</feature>
<accession>A0A8J4ELR7</accession>
<protein>
    <submittedName>
        <fullName evidence="3">Uncharacterized protein</fullName>
    </submittedName>
</protein>
<keyword evidence="2" id="KW-0732">Signal</keyword>
<dbReference type="Proteomes" id="UP000614996">
    <property type="component" value="Unassembled WGS sequence"/>
</dbReference>
<evidence type="ECO:0000256" key="1">
    <source>
        <dbReference type="SAM" id="MobiDB-lite"/>
    </source>
</evidence>
<gene>
    <name evidence="3" type="ORF">NUM_37040</name>
</gene>
<evidence type="ECO:0000256" key="2">
    <source>
        <dbReference type="SAM" id="SignalP"/>
    </source>
</evidence>